<evidence type="ECO:0000256" key="9">
    <source>
        <dbReference type="SAM" id="MobiDB-lite"/>
    </source>
</evidence>
<dbReference type="InterPro" id="IPR036431">
    <property type="entry name" value="ARID_dom_sf"/>
</dbReference>
<dbReference type="SMART" id="SM00501">
    <property type="entry name" value="BRIGHT"/>
    <property type="match status" value="1"/>
</dbReference>
<feature type="region of interest" description="Disordered" evidence="9">
    <location>
        <begin position="2126"/>
        <end position="2191"/>
    </location>
</feature>
<dbReference type="EMBL" id="CAJHUC010000280">
    <property type="protein sequence ID" value="CAD7694904.1"/>
    <property type="molecule type" value="Genomic_DNA"/>
</dbReference>
<dbReference type="SMART" id="SM01014">
    <property type="entry name" value="ARID"/>
    <property type="match status" value="1"/>
</dbReference>
<dbReference type="PROSITE" id="PS01359">
    <property type="entry name" value="ZF_PHD_1"/>
    <property type="match status" value="3"/>
</dbReference>
<dbReference type="Pfam" id="PF02928">
    <property type="entry name" value="zf-C5HC2"/>
    <property type="match status" value="1"/>
</dbReference>
<dbReference type="InterPro" id="IPR013083">
    <property type="entry name" value="Znf_RING/FYVE/PHD"/>
</dbReference>
<dbReference type="SUPFAM" id="SSF57903">
    <property type="entry name" value="FYVE/PHD zinc finger"/>
    <property type="match status" value="3"/>
</dbReference>
<evidence type="ECO:0000259" key="13">
    <source>
        <dbReference type="PROSITE" id="PS51184"/>
    </source>
</evidence>
<dbReference type="CDD" id="cd15519">
    <property type="entry name" value="PHD1_Lid2p_like"/>
    <property type="match status" value="1"/>
</dbReference>
<comment type="subcellular location">
    <subcellularLocation>
        <location evidence="1">Nucleus</location>
    </subcellularLocation>
</comment>
<dbReference type="SMART" id="SM00249">
    <property type="entry name" value="PHD"/>
    <property type="match status" value="3"/>
</dbReference>
<dbReference type="Gene3D" id="2.60.120.650">
    <property type="entry name" value="Cupin"/>
    <property type="match status" value="2"/>
</dbReference>
<dbReference type="Proteomes" id="UP000708148">
    <property type="component" value="Unassembled WGS sequence"/>
</dbReference>
<feature type="domain" description="PHD-type" evidence="10">
    <location>
        <begin position="1718"/>
        <end position="1769"/>
    </location>
</feature>
<evidence type="ECO:0000256" key="7">
    <source>
        <dbReference type="ARBA" id="ARBA00023242"/>
    </source>
</evidence>
<feature type="compositionally biased region" description="Basic residues" evidence="9">
    <location>
        <begin position="247"/>
        <end position="258"/>
    </location>
</feature>
<keyword evidence="3" id="KW-0677">Repeat</keyword>
<keyword evidence="4 8" id="KW-0863">Zinc-finger</keyword>
<evidence type="ECO:0000259" key="11">
    <source>
        <dbReference type="PROSITE" id="PS51011"/>
    </source>
</evidence>
<organism evidence="14 15">
    <name type="scientific">Ostreobium quekettii</name>
    <dbReference type="NCBI Taxonomy" id="121088"/>
    <lineage>
        <taxon>Eukaryota</taxon>
        <taxon>Viridiplantae</taxon>
        <taxon>Chlorophyta</taxon>
        <taxon>core chlorophytes</taxon>
        <taxon>Ulvophyceae</taxon>
        <taxon>TCBD clade</taxon>
        <taxon>Bryopsidales</taxon>
        <taxon>Ostreobineae</taxon>
        <taxon>Ostreobiaceae</taxon>
        <taxon>Ostreobium</taxon>
    </lineage>
</organism>
<dbReference type="InterPro" id="IPR004198">
    <property type="entry name" value="Znf_C5HC2"/>
</dbReference>
<keyword evidence="5" id="KW-0862">Zinc</keyword>
<dbReference type="GO" id="GO:0003677">
    <property type="term" value="F:DNA binding"/>
    <property type="evidence" value="ECO:0007669"/>
    <property type="project" value="InterPro"/>
</dbReference>
<dbReference type="Gene3D" id="3.30.40.10">
    <property type="entry name" value="Zinc/RING finger domain, C3HC4 (zinc finger)"/>
    <property type="match status" value="3"/>
</dbReference>
<feature type="compositionally biased region" description="Polar residues" evidence="9">
    <location>
        <begin position="2140"/>
        <end position="2150"/>
    </location>
</feature>
<dbReference type="SMART" id="SM00545">
    <property type="entry name" value="JmjN"/>
    <property type="match status" value="1"/>
</dbReference>
<evidence type="ECO:0000256" key="4">
    <source>
        <dbReference type="ARBA" id="ARBA00022771"/>
    </source>
</evidence>
<keyword evidence="6" id="KW-0408">Iron</keyword>
<feature type="domain" description="PHD-type" evidence="10">
    <location>
        <begin position="321"/>
        <end position="371"/>
    </location>
</feature>
<accession>A0A8S1IND4</accession>
<dbReference type="InterPro" id="IPR001965">
    <property type="entry name" value="Znf_PHD"/>
</dbReference>
<dbReference type="SMART" id="SM00184">
    <property type="entry name" value="RING"/>
    <property type="match status" value="3"/>
</dbReference>
<dbReference type="Pfam" id="PF08429">
    <property type="entry name" value="PLU-1"/>
    <property type="match status" value="1"/>
</dbReference>
<proteinExistence type="predicted"/>
<dbReference type="InterPro" id="IPR011011">
    <property type="entry name" value="Znf_FYVE_PHD"/>
</dbReference>
<evidence type="ECO:0000259" key="10">
    <source>
        <dbReference type="PROSITE" id="PS50016"/>
    </source>
</evidence>
<name>A0A8S1IND4_9CHLO</name>
<dbReference type="Pfam" id="PF02375">
    <property type="entry name" value="JmjN"/>
    <property type="match status" value="1"/>
</dbReference>
<feature type="compositionally biased region" description="Basic and acidic residues" evidence="9">
    <location>
        <begin position="207"/>
        <end position="224"/>
    </location>
</feature>
<evidence type="ECO:0000256" key="3">
    <source>
        <dbReference type="ARBA" id="ARBA00022737"/>
    </source>
</evidence>
<feature type="domain" description="JmjN" evidence="12">
    <location>
        <begin position="5"/>
        <end position="46"/>
    </location>
</feature>
<dbReference type="PANTHER" id="PTHR10694">
    <property type="entry name" value="LYSINE-SPECIFIC DEMETHYLASE"/>
    <property type="match status" value="1"/>
</dbReference>
<dbReference type="InterPro" id="IPR003347">
    <property type="entry name" value="JmjC_dom"/>
</dbReference>
<sequence>MEKLAPVFTPTEEAFSDPLAYISSLREAAEPCGICRIVPPAGWKPPFCLDPEKVKFRTRAQVVNHLGGRRGDTREEQIFWADFGRFNQGMGRPLPRNPILGGREVDLCRLCKAVCVRGGYDRVTADRQWRDVARAIQVHLMNGNTCYSLRTLYQKHLVDFERHLVSEGGASSSSSPSPPRVAHRPEGSMDELCRAAVQAAAQAGIRLPEREAEGRGSRALERDRRGRFKRPGLASGGEAGGEIGARGGKRGRRGRIRGPRVASGECDGDIEAVEALLVLGAAAEGLPRAKRAKAGGRPKGQVKGGPDSPREDIRVPDNIQTLMCELCNGGQRENAIVLCDQCDRGYHLFCLNPPLDAVPEGDWFCPRCLAQRARGGGVRNGPELTMAEFCEMARAFERNYWGSHEAARRVRLVGKRERNKATPQKIEDEFWTVVEKGKELVEVINGADIDTKANGSGFPRDDSNHGSHPWNLNNLSKNPNNLLKHISRDVPGVVVPWVYVGMQFSSFCWHAEDHMFYSINYLHWGAPKRWYAVPSNAARKLEEALKAHLPKEFDTCPDMLFKFVTMMDPRVLRKHGVPVYETTQEEGHFVVTFPNAHHAGFNLGLNCAEAINFAPLDWLRFGKASCEQYRSLRQRGVIGHEELLLQAANELQGANASPLLQSEINRVVSSEALFRHRHWAHGLRKFAKIESAVGLKKGDREDALCSICHQYLHLSAVACSSCPGRHACLHHVSELCGCDITNYTLLYRHSLLQLEQISDSVRLERAEAHGCVSKETEDEMSVNVEILPAITVQQMAQIHANGPLLAADMEPRDDEQKIRDVLDKVCREGVARAQKMRDVLDKVCRERVLKGVGVLDESIKVEDAAFGVVGPASQACRDMAARNSAIEPQKPALQVCRDTAARNWAEESEDPVAVKLSVHPEGGKGRKRNRNGDALMNADTMATFRERKMMASFQGFLETWKQRAKGVLKDGLSRLAENDALLAEAEQFLWGGSEVGDARALHKELLTVQDWVATLKRCSGPRVRLEDLEKIVNWESPPAHFSNLEALRSLCEAARAWVAECKEQGSRPMTVEAIQAMIAKGKTLKVLLPRLSNLEWRLKNALEIRASAQKTLDLGPIGDAVQDESTSLSALQSRAVNYCLAIPELDAIRARMETVQTWQDKAVEMMEMATPLHTLKELLEEARRAKIRKPQVGQLRGLIKRAEEWAGLATAALEDEVPSKKLRHVLQSGLRLGVAMEQVEQIRGMLRRRDWEDTTKCALTNYQTVASLRNVLADAASFEAKDSEVYAALCKRLQEAEEWDEHFGAVLKTVDDESVPEDGKPSLDDLVAMMKEVSKLNMRLENMQRIGGLIKKCKSLKSRAASMAIRMGAPFPPPLQSALTIFEEAKDLNVRITFPAGLIAGVEETAAWCERARTLIEKWPTEPVGTALRELCVETQGLLFKTDEQAELVVLDARIRAQALIGALFVDDVSVEVPHGWDQDLMPLDIEYISPLMPLKELFSDEVQKQSARERVALPDRPSMEAGKALLRVAEEVGVPDSTRSDVAKIVQTAEDVDGQIKQVLQAPCHLGEALADKTVQELVALLGKALQLPFWLEGIAELEDLIKRRKAWEDRTRQVDAPLPWSTTAGLIQELRRDASSAGKDGEIPCSDVHRLEAFMEQLTCDLAPAGAGKIGPAMEHLISSVRNVYWMAVRVSLTCIYHDFADTGCERNGHNTPTLSDHCICFQPRGEETVLSCNECGDWFHSKCIGVADGQNEVSEARWTCPLCQAIRGNLEGTVECIKHFQKTARPCLSKLEALMQQAVGLKLPEEGQLAETIFLFNSWQDRVLSLLDNRSKSVSLPEAALRSILKAVLHVEVDASWMLDRIIETARSEKWRKKVVAAHKNSHKPTIDSLQCLLDDSRALQINPSKDAAAASIHESVSQGLQWMERAGYLQDRLRRRSGEPINDANTELLHRVRAHLASVEHMRCRVDGAVLDSLREVSSPHCTCETVYDGKRSMVVCTVCGRWFHCECVGLKSALLGERPGDFRCPRCCEATAQPYPHSLPVDNAKAGAGQECHLAPNHTGRILDEKPNHGLASGERDQCSIDTAGIAANLDEPRFVTALTAADNENRLVVMPEYVNGLARQYSQGPVGTDPGPPSTQNGSGTLEQEQLHKQSNRTTAVSGANQGGPLPAGTIDGCSGMQGNGRPPGIGATEIAQLMVALSVPSAGGLAMSAEEQLRVLGTLRQMITNKMEELEQELCSNGKQ</sequence>
<evidence type="ECO:0000313" key="14">
    <source>
        <dbReference type="EMBL" id="CAD7694904.1"/>
    </source>
</evidence>
<dbReference type="SUPFAM" id="SSF46774">
    <property type="entry name" value="ARID-like"/>
    <property type="match status" value="1"/>
</dbReference>
<dbReference type="CDD" id="cd16100">
    <property type="entry name" value="ARID"/>
    <property type="match status" value="1"/>
</dbReference>
<dbReference type="PROSITE" id="PS51183">
    <property type="entry name" value="JMJN"/>
    <property type="match status" value="1"/>
</dbReference>
<feature type="domain" description="ARID" evidence="11">
    <location>
        <begin position="73"/>
        <end position="165"/>
    </location>
</feature>
<keyword evidence="15" id="KW-1185">Reference proteome</keyword>
<evidence type="ECO:0000256" key="5">
    <source>
        <dbReference type="ARBA" id="ARBA00022833"/>
    </source>
</evidence>
<feature type="domain" description="JmjC" evidence="13">
    <location>
        <begin position="464"/>
        <end position="630"/>
    </location>
</feature>
<dbReference type="InterPro" id="IPR013637">
    <property type="entry name" value="Lys_sp_deMease-like_dom"/>
</dbReference>
<comment type="caution">
    <text evidence="14">The sequence shown here is derived from an EMBL/GenBank/DDBJ whole genome shotgun (WGS) entry which is preliminary data.</text>
</comment>
<evidence type="ECO:0000256" key="6">
    <source>
        <dbReference type="ARBA" id="ARBA00023004"/>
    </source>
</evidence>
<dbReference type="SMART" id="SM00558">
    <property type="entry name" value="JmjC"/>
    <property type="match status" value="1"/>
</dbReference>
<dbReference type="InterPro" id="IPR001841">
    <property type="entry name" value="Znf_RING"/>
</dbReference>
<dbReference type="SUPFAM" id="SSF51197">
    <property type="entry name" value="Clavaminate synthase-like"/>
    <property type="match status" value="1"/>
</dbReference>
<feature type="region of interest" description="Disordered" evidence="9">
    <location>
        <begin position="167"/>
        <end position="188"/>
    </location>
</feature>
<gene>
    <name evidence="14" type="ORF">OSTQU699_LOCUS264</name>
</gene>
<dbReference type="Gene3D" id="1.10.150.60">
    <property type="entry name" value="ARID DNA-binding domain"/>
    <property type="match status" value="1"/>
</dbReference>
<protein>
    <recommendedName>
        <fullName evidence="16">[Histone H3]-trimethyl-L-lysine(4) demethylase</fullName>
    </recommendedName>
</protein>
<keyword evidence="2" id="KW-0479">Metal-binding</keyword>
<keyword evidence="7" id="KW-0539">Nucleus</keyword>
<feature type="compositionally biased region" description="Gly residues" evidence="9">
    <location>
        <begin position="234"/>
        <end position="246"/>
    </location>
</feature>
<dbReference type="InterPro" id="IPR019787">
    <property type="entry name" value="Znf_PHD-finger"/>
</dbReference>
<dbReference type="GO" id="GO:0010468">
    <property type="term" value="P:regulation of gene expression"/>
    <property type="evidence" value="ECO:0007669"/>
    <property type="project" value="TreeGrafter"/>
</dbReference>
<dbReference type="GO" id="GO:0008270">
    <property type="term" value="F:zinc ion binding"/>
    <property type="evidence" value="ECO:0007669"/>
    <property type="project" value="UniProtKB-KW"/>
</dbReference>
<dbReference type="OrthoDB" id="19286at2759"/>
<dbReference type="GO" id="GO:0000785">
    <property type="term" value="C:chromatin"/>
    <property type="evidence" value="ECO:0007669"/>
    <property type="project" value="TreeGrafter"/>
</dbReference>
<feature type="region of interest" description="Disordered" evidence="9">
    <location>
        <begin position="289"/>
        <end position="313"/>
    </location>
</feature>
<evidence type="ECO:0000313" key="15">
    <source>
        <dbReference type="Proteomes" id="UP000708148"/>
    </source>
</evidence>
<dbReference type="InterPro" id="IPR019786">
    <property type="entry name" value="Zinc_finger_PHD-type_CS"/>
</dbReference>
<dbReference type="Pfam" id="PF02373">
    <property type="entry name" value="JmjC"/>
    <property type="match status" value="1"/>
</dbReference>
<dbReference type="Pfam" id="PF01388">
    <property type="entry name" value="ARID"/>
    <property type="match status" value="1"/>
</dbReference>
<evidence type="ECO:0000256" key="8">
    <source>
        <dbReference type="PROSITE-ProRule" id="PRU00146"/>
    </source>
</evidence>
<dbReference type="GO" id="GO:0005634">
    <property type="term" value="C:nucleus"/>
    <property type="evidence" value="ECO:0007669"/>
    <property type="project" value="UniProtKB-SubCell"/>
</dbReference>
<dbReference type="PANTHER" id="PTHR10694:SF33">
    <property type="entry name" value="LYSINE-SPECIFIC DEMETHYLASE 5"/>
    <property type="match status" value="1"/>
</dbReference>
<reference evidence="14" key="1">
    <citation type="submission" date="2020-12" db="EMBL/GenBank/DDBJ databases">
        <authorList>
            <person name="Iha C."/>
        </authorList>
    </citation>
    <scope>NUCLEOTIDE SEQUENCE</scope>
</reference>
<evidence type="ECO:0000256" key="1">
    <source>
        <dbReference type="ARBA" id="ARBA00004123"/>
    </source>
</evidence>
<feature type="region of interest" description="Disordered" evidence="9">
    <location>
        <begin position="204"/>
        <end position="263"/>
    </location>
</feature>
<dbReference type="InterPro" id="IPR001606">
    <property type="entry name" value="ARID_dom"/>
</dbReference>
<evidence type="ECO:0000259" key="12">
    <source>
        <dbReference type="PROSITE" id="PS51183"/>
    </source>
</evidence>
<dbReference type="PROSITE" id="PS51184">
    <property type="entry name" value="JMJC"/>
    <property type="match status" value="1"/>
</dbReference>
<dbReference type="CDD" id="cd15489">
    <property type="entry name" value="PHD_SF"/>
    <property type="match status" value="1"/>
</dbReference>
<dbReference type="GO" id="GO:0141052">
    <property type="term" value="F:histone H3 demethylase activity"/>
    <property type="evidence" value="ECO:0007669"/>
    <property type="project" value="UniProtKB-ARBA"/>
</dbReference>
<dbReference type="Pfam" id="PF00628">
    <property type="entry name" value="PHD"/>
    <property type="match status" value="3"/>
</dbReference>
<dbReference type="PROSITE" id="PS50016">
    <property type="entry name" value="ZF_PHD_2"/>
    <property type="match status" value="3"/>
</dbReference>
<feature type="domain" description="PHD-type" evidence="10">
    <location>
        <begin position="1983"/>
        <end position="2035"/>
    </location>
</feature>
<dbReference type="PROSITE" id="PS51011">
    <property type="entry name" value="ARID"/>
    <property type="match status" value="1"/>
</dbReference>
<evidence type="ECO:0008006" key="16">
    <source>
        <dbReference type="Google" id="ProtNLM"/>
    </source>
</evidence>
<dbReference type="InterPro" id="IPR003349">
    <property type="entry name" value="JmjN"/>
</dbReference>
<evidence type="ECO:0000256" key="2">
    <source>
        <dbReference type="ARBA" id="ARBA00022723"/>
    </source>
</evidence>